<keyword evidence="1" id="KW-1133">Transmembrane helix</keyword>
<keyword evidence="1" id="KW-0472">Membrane</keyword>
<feature type="transmembrane region" description="Helical" evidence="1">
    <location>
        <begin position="153"/>
        <end position="171"/>
    </location>
</feature>
<reference evidence="2" key="1">
    <citation type="journal article" date="2014" name="Genome Announc.">
        <title>Draft Genome Sequences of Three Alkaliphilic Bacillus Strains, Bacillus wakoensis JCM 9140T, Bacillus akibai JCM 9157T, and Bacillus hemicellulosilyticus JCM 9152T.</title>
        <authorList>
            <person name="Yuki M."/>
            <person name="Oshima K."/>
            <person name="Suda W."/>
            <person name="Oshida Y."/>
            <person name="Kitamura K."/>
            <person name="Iida T."/>
            <person name="Hattori M."/>
            <person name="Ohkuma M."/>
        </authorList>
    </citation>
    <scope>NUCLEOTIDE SEQUENCE [LARGE SCALE GENOMIC DNA]</scope>
    <source>
        <strain evidence="2">JCM 9152</strain>
    </source>
</reference>
<dbReference type="STRING" id="1236971.JCM9152_1419"/>
<feature type="transmembrane region" description="Helical" evidence="1">
    <location>
        <begin position="249"/>
        <end position="267"/>
    </location>
</feature>
<feature type="transmembrane region" description="Helical" evidence="1">
    <location>
        <begin position="177"/>
        <end position="196"/>
    </location>
</feature>
<feature type="transmembrane region" description="Helical" evidence="1">
    <location>
        <begin position="330"/>
        <end position="354"/>
    </location>
</feature>
<keyword evidence="3" id="KW-1185">Reference proteome</keyword>
<evidence type="ECO:0000313" key="2">
    <source>
        <dbReference type="EMBL" id="GAE30026.1"/>
    </source>
</evidence>
<comment type="caution">
    <text evidence="2">The sequence shown here is derived from an EMBL/GenBank/DDBJ whole genome shotgun (WGS) entry which is preliminary data.</text>
</comment>
<feature type="transmembrane region" description="Helical" evidence="1">
    <location>
        <begin position="132"/>
        <end position="148"/>
    </location>
</feature>
<feature type="transmembrane region" description="Helical" evidence="1">
    <location>
        <begin position="106"/>
        <end position="126"/>
    </location>
</feature>
<feature type="transmembrane region" description="Helical" evidence="1">
    <location>
        <begin position="43"/>
        <end position="62"/>
    </location>
</feature>
<proteinExistence type="predicted"/>
<evidence type="ECO:0000256" key="1">
    <source>
        <dbReference type="SAM" id="Phobius"/>
    </source>
</evidence>
<dbReference type="Proteomes" id="UP000018895">
    <property type="component" value="Unassembled WGS sequence"/>
</dbReference>
<dbReference type="InterPro" id="IPR049458">
    <property type="entry name" value="EpsG-like"/>
</dbReference>
<evidence type="ECO:0000313" key="3">
    <source>
        <dbReference type="Proteomes" id="UP000018895"/>
    </source>
</evidence>
<gene>
    <name evidence="2" type="ORF">JCM9152_1419</name>
</gene>
<dbReference type="AlphaFoldDB" id="W4QD93"/>
<organism evidence="2 3">
    <name type="scientific">Halalkalibacter hemicellulosilyticusJCM 9152</name>
    <dbReference type="NCBI Taxonomy" id="1236971"/>
    <lineage>
        <taxon>Bacteria</taxon>
        <taxon>Bacillati</taxon>
        <taxon>Bacillota</taxon>
        <taxon>Bacilli</taxon>
        <taxon>Bacillales</taxon>
        <taxon>Bacillaceae</taxon>
        <taxon>Halalkalibacter</taxon>
    </lineage>
</organism>
<keyword evidence="1" id="KW-0812">Transmembrane</keyword>
<feature type="transmembrane region" description="Helical" evidence="1">
    <location>
        <begin position="208"/>
        <end position="229"/>
    </location>
</feature>
<feature type="transmembrane region" description="Helical" evidence="1">
    <location>
        <begin position="305"/>
        <end position="323"/>
    </location>
</feature>
<feature type="transmembrane region" description="Helical" evidence="1">
    <location>
        <begin position="279"/>
        <end position="299"/>
    </location>
</feature>
<protein>
    <submittedName>
        <fullName evidence="2">Capsular polysaccharide biosynthesis protein</fullName>
    </submittedName>
</protein>
<feature type="transmembrane region" description="Helical" evidence="1">
    <location>
        <begin position="7"/>
        <end position="28"/>
    </location>
</feature>
<sequence>MKGNDDVTVLYANVFFVFVFSLLARFLAEPDSLSPATVKPNKYFAGLAASSLVLVAGLRSNIGDTYYYIHSYVTNEYTWEEIDFTGDFGFNLLQMVLQQISRDPQLLLFITAFLTNVLITMTLYHYSRLFEISMYVYITLGFFLVSMNGIRQYLAAAILFAATTYIIQGAWKRYFVIVLVASTIHQTALIMIPVYFIVRSPAWSKMTIVLILGSVALVIGFNHFMDILFRVIEDTQYGGYEDFQEGGANSLRVLVAAAPILLAYIGRERLQELFPKSDVIVNMALISLLFMLISTQNWIFARFSIYFGLYQLILVSWVVKVFAQKDQRLIYFGIVICYFIYFIYEHVVTLDIIYHSPYLPFK</sequence>
<name>W4QD93_9BACI</name>
<accession>W4QD93</accession>
<dbReference type="Pfam" id="PF14897">
    <property type="entry name" value="EpsG"/>
    <property type="match status" value="1"/>
</dbReference>
<dbReference type="EMBL" id="BAUU01000008">
    <property type="protein sequence ID" value="GAE30026.1"/>
    <property type="molecule type" value="Genomic_DNA"/>
</dbReference>